<evidence type="ECO:0000256" key="2">
    <source>
        <dbReference type="ARBA" id="ARBA00022722"/>
    </source>
</evidence>
<comment type="similarity">
    <text evidence="1">Belongs to the oligoribonuclease family.</text>
</comment>
<dbReference type="OrthoDB" id="9801329at2"/>
<dbReference type="CDD" id="cd06135">
    <property type="entry name" value="Orn"/>
    <property type="match status" value="1"/>
</dbReference>
<evidence type="ECO:0000313" key="7">
    <source>
        <dbReference type="Proteomes" id="UP000249818"/>
    </source>
</evidence>
<organism evidence="6 7">
    <name type="scientific">Candidatus Bipolaricaulis anaerobius</name>
    <dbReference type="NCBI Taxonomy" id="2026885"/>
    <lineage>
        <taxon>Bacteria</taxon>
        <taxon>Candidatus Bipolaricaulota</taxon>
        <taxon>Candidatus Bipolaricaulia</taxon>
        <taxon>Candidatus Bipolaricaulales</taxon>
        <taxon>Candidatus Bipolaricaulaceae</taxon>
        <taxon>Candidatus Bipolaricaulis</taxon>
    </lineage>
</organism>
<dbReference type="PANTHER" id="PTHR11046:SF0">
    <property type="entry name" value="OLIGORIBONUCLEASE, MITOCHONDRIAL"/>
    <property type="match status" value="1"/>
</dbReference>
<keyword evidence="7" id="KW-1185">Reference proteome</keyword>
<dbReference type="Gene3D" id="3.30.420.10">
    <property type="entry name" value="Ribonuclease H-like superfamily/Ribonuclease H"/>
    <property type="match status" value="1"/>
</dbReference>
<proteinExistence type="inferred from homology"/>
<dbReference type="KEGG" id="bana:BARAN1_1192"/>
<gene>
    <name evidence="6" type="primary">orn</name>
    <name evidence="6" type="ORF">BARAN1_1192</name>
</gene>
<keyword evidence="3 6" id="KW-0378">Hydrolase</keyword>
<keyword evidence="4" id="KW-0269">Exonuclease</keyword>
<keyword evidence="2" id="KW-0540">Nuclease</keyword>
<dbReference type="Pfam" id="PF00929">
    <property type="entry name" value="RNase_T"/>
    <property type="match status" value="1"/>
</dbReference>
<dbReference type="AlphaFoldDB" id="A0A2X3MMM9"/>
<dbReference type="EC" id="3.1.-.-" evidence="6"/>
<dbReference type="InterPro" id="IPR013520">
    <property type="entry name" value="Ribonucl_H"/>
</dbReference>
<dbReference type="GO" id="GO:0003676">
    <property type="term" value="F:nucleic acid binding"/>
    <property type="evidence" value="ECO:0007669"/>
    <property type="project" value="InterPro"/>
</dbReference>
<sequence>MRYRENIVWIDLETTGLDPETSVILEIAVVITDKHLNLLAQGSLVVHHPNDALVGLDDWVQEQHQASGLLEEVRRSTTTLAQAEAAALALVGKYCPPRACPLAGSSVCFDRRFLARHMPRLNAYLHYRQVDVSSIKEIVRRWYPDRVPANGANAKHRALPDVLESIEELRRYRGTVFQPLPDQGPPA</sequence>
<dbReference type="SMART" id="SM00479">
    <property type="entry name" value="EXOIII"/>
    <property type="match status" value="1"/>
</dbReference>
<name>A0A2X3MMM9_9BACT</name>
<dbReference type="InterPro" id="IPR012337">
    <property type="entry name" value="RNaseH-like_sf"/>
</dbReference>
<dbReference type="Proteomes" id="UP000249818">
    <property type="component" value="Chromosome BARAN1"/>
</dbReference>
<dbReference type="InterPro" id="IPR036397">
    <property type="entry name" value="RNaseH_sf"/>
</dbReference>
<evidence type="ECO:0000313" key="6">
    <source>
        <dbReference type="EMBL" id="SQD93214.1"/>
    </source>
</evidence>
<dbReference type="EMBL" id="LS483254">
    <property type="protein sequence ID" value="SQD93214.1"/>
    <property type="molecule type" value="Genomic_DNA"/>
</dbReference>
<accession>A0A2X3MMM9</accession>
<feature type="domain" description="Exonuclease" evidence="5">
    <location>
        <begin position="6"/>
        <end position="178"/>
    </location>
</feature>
<evidence type="ECO:0000256" key="4">
    <source>
        <dbReference type="ARBA" id="ARBA00022839"/>
    </source>
</evidence>
<dbReference type="InterPro" id="IPR022894">
    <property type="entry name" value="Oligoribonuclease"/>
</dbReference>
<dbReference type="PANTHER" id="PTHR11046">
    <property type="entry name" value="OLIGORIBONUCLEASE, MITOCHONDRIAL"/>
    <property type="match status" value="1"/>
</dbReference>
<dbReference type="NCBIfam" id="NF003765">
    <property type="entry name" value="PRK05359.1"/>
    <property type="match status" value="1"/>
</dbReference>
<reference evidence="7" key="1">
    <citation type="submission" date="2018-05" db="EMBL/GenBank/DDBJ databases">
        <authorList>
            <person name="Hao L."/>
        </authorList>
    </citation>
    <scope>NUCLEOTIDE SEQUENCE [LARGE SCALE GENOMIC DNA]</scope>
</reference>
<evidence type="ECO:0000256" key="3">
    <source>
        <dbReference type="ARBA" id="ARBA00022801"/>
    </source>
</evidence>
<evidence type="ECO:0000256" key="1">
    <source>
        <dbReference type="ARBA" id="ARBA00009921"/>
    </source>
</evidence>
<protein>
    <submittedName>
        <fullName evidence="6">Oligoribonuclease</fullName>
        <ecNumber evidence="6">3.1.-.-</ecNumber>
    </submittedName>
</protein>
<evidence type="ECO:0000259" key="5">
    <source>
        <dbReference type="SMART" id="SM00479"/>
    </source>
</evidence>
<dbReference type="RefSeq" id="WP_122031612.1">
    <property type="nucleotide sequence ID" value="NZ_LS483254.1"/>
</dbReference>
<dbReference type="SUPFAM" id="SSF53098">
    <property type="entry name" value="Ribonuclease H-like"/>
    <property type="match status" value="1"/>
</dbReference>
<dbReference type="GO" id="GO:0000175">
    <property type="term" value="F:3'-5'-RNA exonuclease activity"/>
    <property type="evidence" value="ECO:0007669"/>
    <property type="project" value="InterPro"/>
</dbReference>